<dbReference type="GO" id="GO:0030170">
    <property type="term" value="F:pyridoxal phosphate binding"/>
    <property type="evidence" value="ECO:0007669"/>
    <property type="project" value="InterPro"/>
</dbReference>
<comment type="caution">
    <text evidence="2">The sequence shown here is derived from an EMBL/GenBank/DDBJ whole genome shotgun (WGS) entry which is preliminary data.</text>
</comment>
<dbReference type="AlphaFoldDB" id="A0A9W8XCX1"/>
<organism evidence="2 3">
    <name type="scientific">Didymosphaeria variabile</name>
    <dbReference type="NCBI Taxonomy" id="1932322"/>
    <lineage>
        <taxon>Eukaryota</taxon>
        <taxon>Fungi</taxon>
        <taxon>Dikarya</taxon>
        <taxon>Ascomycota</taxon>
        <taxon>Pezizomycotina</taxon>
        <taxon>Dothideomycetes</taxon>
        <taxon>Pleosporomycetidae</taxon>
        <taxon>Pleosporales</taxon>
        <taxon>Massarineae</taxon>
        <taxon>Didymosphaeriaceae</taxon>
        <taxon>Didymosphaeria</taxon>
    </lineage>
</organism>
<keyword evidence="3" id="KW-1185">Reference proteome</keyword>
<dbReference type="InterPro" id="IPR015422">
    <property type="entry name" value="PyrdxlP-dep_Trfase_small"/>
</dbReference>
<dbReference type="Proteomes" id="UP001140513">
    <property type="component" value="Unassembled WGS sequence"/>
</dbReference>
<dbReference type="PANTHER" id="PTHR42858">
    <property type="entry name" value="AMINOTRANSFERASE"/>
    <property type="match status" value="1"/>
</dbReference>
<reference evidence="2" key="1">
    <citation type="submission" date="2022-10" db="EMBL/GenBank/DDBJ databases">
        <title>Tapping the CABI collections for fungal endophytes: first genome assemblies for Collariella, Neodidymelliopsis, Ascochyta clinopodiicola, Didymella pomorum, Didymosphaeria variabile, Neocosmospora piperis and Neocucurbitaria cava.</title>
        <authorList>
            <person name="Hill R."/>
        </authorList>
    </citation>
    <scope>NUCLEOTIDE SEQUENCE</scope>
    <source>
        <strain evidence="2">IMI 356815</strain>
    </source>
</reference>
<dbReference type="SUPFAM" id="SSF53383">
    <property type="entry name" value="PLP-dependent transferases"/>
    <property type="match status" value="1"/>
</dbReference>
<evidence type="ECO:0000313" key="2">
    <source>
        <dbReference type="EMBL" id="KAJ4345942.1"/>
    </source>
</evidence>
<dbReference type="Gene3D" id="3.40.640.10">
    <property type="entry name" value="Type I PLP-dependent aspartate aminotransferase-like (Major domain)"/>
    <property type="match status" value="1"/>
</dbReference>
<gene>
    <name evidence="2" type="primary">YEY2_2</name>
    <name evidence="2" type="ORF">N0V89_012078</name>
</gene>
<dbReference type="InterPro" id="IPR015421">
    <property type="entry name" value="PyrdxlP-dep_Trfase_major"/>
</dbReference>
<accession>A0A9W8XCX1</accession>
<dbReference type="GeneID" id="80915608"/>
<keyword evidence="2" id="KW-0032">Aminotransferase</keyword>
<dbReference type="InterPro" id="IPR015424">
    <property type="entry name" value="PyrdxlP-dep_Trfase"/>
</dbReference>
<evidence type="ECO:0000259" key="1">
    <source>
        <dbReference type="Pfam" id="PF00155"/>
    </source>
</evidence>
<feature type="domain" description="Aminotransferase class I/classII large" evidence="1">
    <location>
        <begin position="28"/>
        <end position="267"/>
    </location>
</feature>
<dbReference type="RefSeq" id="XP_056066106.1">
    <property type="nucleotide sequence ID" value="XM_056220803.1"/>
</dbReference>
<protein>
    <submittedName>
        <fullName evidence="2">Valine--pyruvate aminotransferase</fullName>
    </submittedName>
</protein>
<evidence type="ECO:0000313" key="3">
    <source>
        <dbReference type="Proteomes" id="UP001140513"/>
    </source>
</evidence>
<dbReference type="CDD" id="cd00609">
    <property type="entry name" value="AAT_like"/>
    <property type="match status" value="1"/>
</dbReference>
<proteinExistence type="predicted"/>
<dbReference type="InterPro" id="IPR004839">
    <property type="entry name" value="Aminotransferase_I/II_large"/>
</dbReference>
<sequence>MSVLGWPSPRLFAGASLLQGATEVLTSEAETAKALIYGPHIGHPPLRESIAQWLSKTYNVATNMDRICITNGASANLSNILQKFTDPIYTRQVFMVEPTYFLACPIFEDNGFRGKLKGVPESADGIDIAFLRDALQATEAVAVAEQNMTPKLKSGKTYVKVYKYVIYVVPTFANPSGKTMNLESRKKLVALAREFDALIVSDDVYDFLSWSVDPTATDHVSGSVPLRLVDVDSAMEGYSEFGNTASNGSFSKLIGPGVRVGWTDGSPAFAVELSEV</sequence>
<dbReference type="Gene3D" id="3.90.1150.10">
    <property type="entry name" value="Aspartate Aminotransferase, domain 1"/>
    <property type="match status" value="1"/>
</dbReference>
<dbReference type="EMBL" id="JAPEUX010000009">
    <property type="protein sequence ID" value="KAJ4345942.1"/>
    <property type="molecule type" value="Genomic_DNA"/>
</dbReference>
<keyword evidence="2" id="KW-0808">Transferase</keyword>
<dbReference type="Pfam" id="PF00155">
    <property type="entry name" value="Aminotran_1_2"/>
    <property type="match status" value="1"/>
</dbReference>
<dbReference type="GO" id="GO:0047536">
    <property type="term" value="F:2-aminoadipate transaminase activity"/>
    <property type="evidence" value="ECO:0007669"/>
    <property type="project" value="TreeGrafter"/>
</dbReference>
<dbReference type="OrthoDB" id="7042322at2759"/>
<name>A0A9W8XCX1_9PLEO</name>
<dbReference type="PANTHER" id="PTHR42858:SF1">
    <property type="entry name" value="LD15494P"/>
    <property type="match status" value="1"/>
</dbReference>